<protein>
    <submittedName>
        <fullName evidence="3">Uncharacterized conserved protein</fullName>
    </submittedName>
</protein>
<dbReference type="Proteomes" id="UP000254575">
    <property type="component" value="Unassembled WGS sequence"/>
</dbReference>
<feature type="signal peptide" evidence="1">
    <location>
        <begin position="1"/>
        <end position="21"/>
    </location>
</feature>
<keyword evidence="1" id="KW-0732">Signal</keyword>
<dbReference type="RefSeq" id="WP_115218860.1">
    <property type="nucleotide sequence ID" value="NZ_UHIA01000004.1"/>
</dbReference>
<dbReference type="SUPFAM" id="SSF103247">
    <property type="entry name" value="TT1751-like"/>
    <property type="match status" value="1"/>
</dbReference>
<name>A0A380N0F3_9GAMM</name>
<dbReference type="PANTHER" id="PTHR38342:SF2">
    <property type="entry name" value="INNER MEMBRANE OR EXPORTED"/>
    <property type="match status" value="1"/>
</dbReference>
<feature type="domain" description="DUF302" evidence="2">
    <location>
        <begin position="57"/>
        <end position="115"/>
    </location>
</feature>
<dbReference type="Gene3D" id="3.30.310.70">
    <property type="entry name" value="TT1751-like domain"/>
    <property type="match status" value="1"/>
</dbReference>
<dbReference type="Pfam" id="PF03625">
    <property type="entry name" value="DUF302"/>
    <property type="match status" value="1"/>
</dbReference>
<feature type="chain" id="PRO_5017004644" evidence="1">
    <location>
        <begin position="22"/>
        <end position="149"/>
    </location>
</feature>
<evidence type="ECO:0000259" key="2">
    <source>
        <dbReference type="Pfam" id="PF03625"/>
    </source>
</evidence>
<dbReference type="InterPro" id="IPR005180">
    <property type="entry name" value="DUF302"/>
</dbReference>
<dbReference type="AlphaFoldDB" id="A0A380N0F3"/>
<sequence>MKKSLLTLTAALAALSLSARADDAVYRVIPSAADFDTTVAKLSSAIESKGMIIFAVIDHKAAAGKAELDMQPATVIIFGAPKAGTPLMRKDPRLALQLPLKVLVTEGEQGVQIVFTPTARVIEGSSITADEVADTLAKAETLLENTVKE</sequence>
<dbReference type="InterPro" id="IPR035923">
    <property type="entry name" value="TT1751-like_sf"/>
</dbReference>
<proteinExistence type="predicted"/>
<evidence type="ECO:0000256" key="1">
    <source>
        <dbReference type="SAM" id="SignalP"/>
    </source>
</evidence>
<dbReference type="CDD" id="cd14797">
    <property type="entry name" value="DUF302"/>
    <property type="match status" value="1"/>
</dbReference>
<gene>
    <name evidence="3" type="ORF">NCTC10717_01714</name>
</gene>
<organism evidence="3 4">
    <name type="scientific">Suttonella indologenes</name>
    <dbReference type="NCBI Taxonomy" id="13276"/>
    <lineage>
        <taxon>Bacteria</taxon>
        <taxon>Pseudomonadati</taxon>
        <taxon>Pseudomonadota</taxon>
        <taxon>Gammaproteobacteria</taxon>
        <taxon>Cardiobacteriales</taxon>
        <taxon>Cardiobacteriaceae</taxon>
        <taxon>Suttonella</taxon>
    </lineage>
</organism>
<evidence type="ECO:0000313" key="3">
    <source>
        <dbReference type="EMBL" id="SUO97974.1"/>
    </source>
</evidence>
<evidence type="ECO:0000313" key="4">
    <source>
        <dbReference type="Proteomes" id="UP000254575"/>
    </source>
</evidence>
<accession>A0A380N0F3</accession>
<dbReference type="OrthoDB" id="9799367at2"/>
<reference evidence="3 4" key="1">
    <citation type="submission" date="2018-06" db="EMBL/GenBank/DDBJ databases">
        <authorList>
            <consortium name="Pathogen Informatics"/>
            <person name="Doyle S."/>
        </authorList>
    </citation>
    <scope>NUCLEOTIDE SEQUENCE [LARGE SCALE GENOMIC DNA]</scope>
    <source>
        <strain evidence="3 4">NCTC10717</strain>
    </source>
</reference>
<dbReference type="PANTHER" id="PTHR38342">
    <property type="entry name" value="SLR5037 PROTEIN"/>
    <property type="match status" value="1"/>
</dbReference>
<dbReference type="EMBL" id="UHIA01000004">
    <property type="protein sequence ID" value="SUO97974.1"/>
    <property type="molecule type" value="Genomic_DNA"/>
</dbReference>
<keyword evidence="4" id="KW-1185">Reference proteome</keyword>